<reference evidence="2 3" key="1">
    <citation type="submission" date="2016-04" db="EMBL/GenBank/DDBJ databases">
        <authorList>
            <consortium name="Pathogen Informatics"/>
        </authorList>
    </citation>
    <scope>NUCLEOTIDE SEQUENCE [LARGE SCALE GENOMIC DNA]</scope>
    <source>
        <strain evidence="2 3">H050680373</strain>
    </source>
</reference>
<accession>A0A157SPJ9</accession>
<dbReference type="InterPro" id="IPR042100">
    <property type="entry name" value="Bug_dom1"/>
</dbReference>
<organism evidence="2 3">
    <name type="scientific">Bordetella ansorpii</name>
    <dbReference type="NCBI Taxonomy" id="288768"/>
    <lineage>
        <taxon>Bacteria</taxon>
        <taxon>Pseudomonadati</taxon>
        <taxon>Pseudomonadota</taxon>
        <taxon>Betaproteobacteria</taxon>
        <taxon>Burkholderiales</taxon>
        <taxon>Alcaligenaceae</taxon>
        <taxon>Bordetella</taxon>
    </lineage>
</organism>
<dbReference type="PANTHER" id="PTHR42928">
    <property type="entry name" value="TRICARBOXYLATE-BINDING PROTEIN"/>
    <property type="match status" value="1"/>
</dbReference>
<dbReference type="RefSeq" id="WP_231886047.1">
    <property type="nucleotide sequence ID" value="NZ_FKIF01000007.1"/>
</dbReference>
<proteinExistence type="inferred from homology"/>
<dbReference type="PANTHER" id="PTHR42928:SF5">
    <property type="entry name" value="BLR1237 PROTEIN"/>
    <property type="match status" value="1"/>
</dbReference>
<evidence type="ECO:0000313" key="3">
    <source>
        <dbReference type="Proteomes" id="UP000076848"/>
    </source>
</evidence>
<dbReference type="Gene3D" id="3.40.190.10">
    <property type="entry name" value="Periplasmic binding protein-like II"/>
    <property type="match status" value="1"/>
</dbReference>
<dbReference type="Pfam" id="PF03401">
    <property type="entry name" value="TctC"/>
    <property type="match status" value="1"/>
</dbReference>
<dbReference type="AlphaFoldDB" id="A0A157SPJ9"/>
<dbReference type="SUPFAM" id="SSF53850">
    <property type="entry name" value="Periplasmic binding protein-like II"/>
    <property type="match status" value="1"/>
</dbReference>
<dbReference type="Proteomes" id="UP000076848">
    <property type="component" value="Unassembled WGS sequence"/>
</dbReference>
<dbReference type="CDD" id="cd13578">
    <property type="entry name" value="PBP2_Bug27"/>
    <property type="match status" value="1"/>
</dbReference>
<dbReference type="STRING" id="288768.SAMEA3906486_04131"/>
<dbReference type="Gene3D" id="3.40.190.150">
    <property type="entry name" value="Bordetella uptake gene, domain 1"/>
    <property type="match status" value="1"/>
</dbReference>
<sequence>MTCFRRNPGSSATSHIPAPRRRGTVLRVFAASLAAAAVGTLGMTGPARAEVFPSKPVAMIVPYPAGGATDVIARATAEKLGSAWKQPVIVENRAGAGTTIGAASVARAAGDGYTLFMTTSAHTISGHIYGKLSYDPINDFAPITLITKVPLVLVVNPAVPARTLAEFLAYLKTDGARVNFASPGKGTAQHLSGELFKIATGSAITHIPYRGDAPAFTDLAGGQVQMMLATITSALPLIHSGKLRALAVANGKRVKALADVPTFGEAGMPGFEAATWFGLLAPASIDPALQARIYKDVAAVVDTQEMRKRIEDLGGDVMNSTPQAFAAFMKEEEAKWGKAVQASGMTAQ</sequence>
<name>A0A157SPJ9_9BORD</name>
<dbReference type="PIRSF" id="PIRSF017082">
    <property type="entry name" value="YflP"/>
    <property type="match status" value="1"/>
</dbReference>
<keyword evidence="3" id="KW-1185">Reference proteome</keyword>
<evidence type="ECO:0000313" key="2">
    <source>
        <dbReference type="EMBL" id="SAI72428.1"/>
    </source>
</evidence>
<dbReference type="EMBL" id="FKIF01000007">
    <property type="protein sequence ID" value="SAI72428.1"/>
    <property type="molecule type" value="Genomic_DNA"/>
</dbReference>
<comment type="similarity">
    <text evidence="1">Belongs to the UPF0065 (bug) family.</text>
</comment>
<gene>
    <name evidence="2" type="ORF">SAMEA3906486_04131</name>
</gene>
<evidence type="ECO:0000256" key="1">
    <source>
        <dbReference type="ARBA" id="ARBA00006987"/>
    </source>
</evidence>
<protein>
    <submittedName>
        <fullName evidence="2">Putattive exported protein</fullName>
    </submittedName>
</protein>
<dbReference type="InterPro" id="IPR005064">
    <property type="entry name" value="BUG"/>
</dbReference>